<dbReference type="AlphaFoldDB" id="A0A2A5B063"/>
<proteinExistence type="predicted"/>
<dbReference type="CDD" id="cd00761">
    <property type="entry name" value="Glyco_tranf_GTA_type"/>
    <property type="match status" value="1"/>
</dbReference>
<dbReference type="Pfam" id="PF00535">
    <property type="entry name" value="Glycos_transf_2"/>
    <property type="match status" value="1"/>
</dbReference>
<dbReference type="InterPro" id="IPR029044">
    <property type="entry name" value="Nucleotide-diphossugar_trans"/>
</dbReference>
<protein>
    <submittedName>
        <fullName evidence="2">Glycosyl transferase</fullName>
    </submittedName>
</protein>
<dbReference type="EMBL" id="NVVJ01000023">
    <property type="protein sequence ID" value="PCJ24760.1"/>
    <property type="molecule type" value="Genomic_DNA"/>
</dbReference>
<evidence type="ECO:0000313" key="3">
    <source>
        <dbReference type="Proteomes" id="UP000218327"/>
    </source>
</evidence>
<evidence type="ECO:0000313" key="2">
    <source>
        <dbReference type="EMBL" id="PCJ24760.1"/>
    </source>
</evidence>
<dbReference type="PANTHER" id="PTHR22916:SF3">
    <property type="entry name" value="UDP-GLCNAC:BETAGAL BETA-1,3-N-ACETYLGLUCOSAMINYLTRANSFERASE-LIKE PROTEIN 1"/>
    <property type="match status" value="1"/>
</dbReference>
<dbReference type="PANTHER" id="PTHR22916">
    <property type="entry name" value="GLYCOSYLTRANSFERASE"/>
    <property type="match status" value="1"/>
</dbReference>
<dbReference type="InterPro" id="IPR001173">
    <property type="entry name" value="Glyco_trans_2-like"/>
</dbReference>
<keyword evidence="2" id="KW-0808">Transferase</keyword>
<dbReference type="GO" id="GO:0016758">
    <property type="term" value="F:hexosyltransferase activity"/>
    <property type="evidence" value="ECO:0007669"/>
    <property type="project" value="UniProtKB-ARBA"/>
</dbReference>
<accession>A0A2A5B063</accession>
<comment type="caution">
    <text evidence="2">The sequence shown here is derived from an EMBL/GenBank/DDBJ whole genome shotgun (WGS) entry which is preliminary data.</text>
</comment>
<name>A0A2A5B063_9GAMM</name>
<sequence length="280" mass="32202">MHQSVAVIIPTFNRAYSLARALDSVYSQSRAANEVVVVDDGSTDETREFIKHNYPDVIYLYQSNKGVSAARNYGIKNSVSSLVAFLDSDDEWLPEKLELQLNALADNPNYSLVHSDEIWIRRGVRVNQMDKHKKRGGKLFNYCLPLCVISPSSVLMTRQLLLEVDGFDEDLVACEDYDMWLNICCKYSVLFIDQPLLRKYGGHEDQLSAQHWGMDRFRVRALEKLINSAKLSEEQTRKSKDMLITKSRILKNGASKRGNTERADYYQELIRKYSDEIQES</sequence>
<organism evidence="2 3">
    <name type="scientific">SAR86 cluster bacterium</name>
    <dbReference type="NCBI Taxonomy" id="2030880"/>
    <lineage>
        <taxon>Bacteria</taxon>
        <taxon>Pseudomonadati</taxon>
        <taxon>Pseudomonadota</taxon>
        <taxon>Gammaproteobacteria</taxon>
        <taxon>SAR86 cluster</taxon>
    </lineage>
</organism>
<reference evidence="3" key="1">
    <citation type="submission" date="2017-08" db="EMBL/GenBank/DDBJ databases">
        <title>A dynamic microbial community with high functional redundancy inhabits the cold, oxic subseafloor aquifer.</title>
        <authorList>
            <person name="Tully B.J."/>
            <person name="Wheat C.G."/>
            <person name="Glazer B.T."/>
            <person name="Huber J.A."/>
        </authorList>
    </citation>
    <scope>NUCLEOTIDE SEQUENCE [LARGE SCALE GENOMIC DNA]</scope>
</reference>
<evidence type="ECO:0000259" key="1">
    <source>
        <dbReference type="Pfam" id="PF00535"/>
    </source>
</evidence>
<feature type="domain" description="Glycosyltransferase 2-like" evidence="1">
    <location>
        <begin position="7"/>
        <end position="110"/>
    </location>
</feature>
<gene>
    <name evidence="2" type="ORF">COA96_08805</name>
</gene>
<dbReference type="SUPFAM" id="SSF53448">
    <property type="entry name" value="Nucleotide-diphospho-sugar transferases"/>
    <property type="match status" value="1"/>
</dbReference>
<dbReference type="Gene3D" id="3.90.550.10">
    <property type="entry name" value="Spore Coat Polysaccharide Biosynthesis Protein SpsA, Chain A"/>
    <property type="match status" value="1"/>
</dbReference>
<dbReference type="Proteomes" id="UP000218327">
    <property type="component" value="Unassembled WGS sequence"/>
</dbReference>